<evidence type="ECO:0000313" key="2">
    <source>
        <dbReference type="Proteomes" id="UP000316770"/>
    </source>
</evidence>
<protein>
    <submittedName>
        <fullName evidence="1">Uncharacterized protein</fullName>
    </submittedName>
</protein>
<reference evidence="1 2" key="1">
    <citation type="submission" date="2019-02" db="EMBL/GenBank/DDBJ databases">
        <title>Deep-cultivation of Planctomycetes and their phenomic and genomic characterization uncovers novel biology.</title>
        <authorList>
            <person name="Wiegand S."/>
            <person name="Jogler M."/>
            <person name="Boedeker C."/>
            <person name="Pinto D."/>
            <person name="Vollmers J."/>
            <person name="Rivas-Marin E."/>
            <person name="Kohn T."/>
            <person name="Peeters S.H."/>
            <person name="Heuer A."/>
            <person name="Rast P."/>
            <person name="Oberbeckmann S."/>
            <person name="Bunk B."/>
            <person name="Jeske O."/>
            <person name="Meyerdierks A."/>
            <person name="Storesund J.E."/>
            <person name="Kallscheuer N."/>
            <person name="Luecker S."/>
            <person name="Lage O.M."/>
            <person name="Pohl T."/>
            <person name="Merkel B.J."/>
            <person name="Hornburger P."/>
            <person name="Mueller R.-W."/>
            <person name="Bruemmer F."/>
            <person name="Labrenz M."/>
            <person name="Spormann A.M."/>
            <person name="Op den Camp H."/>
            <person name="Overmann J."/>
            <person name="Amann R."/>
            <person name="Jetten M.S.M."/>
            <person name="Mascher T."/>
            <person name="Medema M.H."/>
            <person name="Devos D.P."/>
            <person name="Kaster A.-K."/>
            <person name="Ovreas L."/>
            <person name="Rohde M."/>
            <person name="Galperin M.Y."/>
            <person name="Jogler C."/>
        </authorList>
    </citation>
    <scope>NUCLEOTIDE SEQUENCE [LARGE SCALE GENOMIC DNA]</scope>
    <source>
        <strain evidence="1 2">Mal33</strain>
    </source>
</reference>
<evidence type="ECO:0000313" key="1">
    <source>
        <dbReference type="EMBL" id="QDV54316.1"/>
    </source>
</evidence>
<gene>
    <name evidence="1" type="ORF">Mal33_02660</name>
</gene>
<dbReference type="Proteomes" id="UP000316770">
    <property type="component" value="Chromosome"/>
</dbReference>
<proteinExistence type="predicted"/>
<organism evidence="1 2">
    <name type="scientific">Rosistilla oblonga</name>
    <dbReference type="NCBI Taxonomy" id="2527990"/>
    <lineage>
        <taxon>Bacteria</taxon>
        <taxon>Pseudomonadati</taxon>
        <taxon>Planctomycetota</taxon>
        <taxon>Planctomycetia</taxon>
        <taxon>Pirellulales</taxon>
        <taxon>Pirellulaceae</taxon>
        <taxon>Rosistilla</taxon>
    </lineage>
</organism>
<accession>A0A518IMK4</accession>
<name>A0A518IMK4_9BACT</name>
<dbReference type="RefSeq" id="WP_145281831.1">
    <property type="nucleotide sequence ID" value="NZ_CP036318.1"/>
</dbReference>
<sequence length="99" mass="11095">MSNEPTNTEEELKWLDEELVPLDIVDPEPQRYLVVLGRQDSSPFVAEVNSSMGEHKEAIDCGIRMAMEADGRTDRDYYHLIALVAGQDATVLQVMGDQT</sequence>
<keyword evidence="2" id="KW-1185">Reference proteome</keyword>
<dbReference type="AlphaFoldDB" id="A0A518IMK4"/>
<dbReference type="EMBL" id="CP036318">
    <property type="protein sequence ID" value="QDV54316.1"/>
    <property type="molecule type" value="Genomic_DNA"/>
</dbReference>